<feature type="signal peptide" evidence="1">
    <location>
        <begin position="1"/>
        <end position="19"/>
    </location>
</feature>
<reference evidence="2 3" key="1">
    <citation type="submission" date="2021-07" db="EMBL/GenBank/DDBJ databases">
        <title>Flavobacterium WSW3-B6 sp.nov, isolated from seaweed.</title>
        <authorList>
            <person name="Muhammad N."/>
            <person name="Ho H."/>
            <person name="Lee Y.-J."/>
            <person name="Nguyen T."/>
            <person name="Ho J."/>
            <person name="Kim S.-G."/>
        </authorList>
    </citation>
    <scope>NUCLEOTIDE SEQUENCE [LARGE SCALE GENOMIC DNA]</scope>
    <source>
        <strain evidence="2 3">WSW3-B6</strain>
    </source>
</reference>
<dbReference type="Gene3D" id="2.40.160.60">
    <property type="entry name" value="Outer membrane protein transport protein (OMPP1/FadL/TodX)"/>
    <property type="match status" value="1"/>
</dbReference>
<dbReference type="EMBL" id="CP080429">
    <property type="protein sequence ID" value="QYJ69404.1"/>
    <property type="molecule type" value="Genomic_DNA"/>
</dbReference>
<gene>
    <name evidence="2" type="ORF">K1I41_05820</name>
</gene>
<dbReference type="RefSeq" id="WP_220641739.1">
    <property type="nucleotide sequence ID" value="NZ_CP080429.1"/>
</dbReference>
<dbReference type="SUPFAM" id="SSF56935">
    <property type="entry name" value="Porins"/>
    <property type="match status" value="1"/>
</dbReference>
<feature type="chain" id="PRO_5045581068" evidence="1">
    <location>
        <begin position="20"/>
        <end position="419"/>
    </location>
</feature>
<evidence type="ECO:0000313" key="3">
    <source>
        <dbReference type="Proteomes" id="UP000825381"/>
    </source>
</evidence>
<proteinExistence type="predicted"/>
<dbReference type="Proteomes" id="UP000825381">
    <property type="component" value="Chromosome"/>
</dbReference>
<keyword evidence="3" id="KW-1185">Reference proteome</keyword>
<evidence type="ECO:0000256" key="1">
    <source>
        <dbReference type="SAM" id="SignalP"/>
    </source>
</evidence>
<protein>
    <submittedName>
        <fullName evidence="2">Outer membrane protein transport protein</fullName>
    </submittedName>
</protein>
<evidence type="ECO:0000313" key="2">
    <source>
        <dbReference type="EMBL" id="QYJ69404.1"/>
    </source>
</evidence>
<sequence>MIKRFIVGICLLFTAMVFSQQNNSSPYSYYGIGDLKFKGTVENRAMGGLGILPDSIHMNLQNPASYSSLLLTSFTLGSTYSATTLKTDAAESEATRTTLDYLALGIPISRKTALAVGVLPYSSVGYRIENTVVQDDTETFTQFEGEGGLTRVFAGVSYKITPKLSLGADAQYNFGTIETKSITALPSVPVQYPTREINTSDYSGISFNIGAMFQTKINQKYDWFTSATYAPSSKLSSDTERQLATITFAGSSEIIVDEIDVTVGSDDVTLPSKVTLGSGLGLKSKWFVGAEYTFQESNELGNRFDDVTNASFEASHRVSLGGYYTPKYQSFNSYFSKITYRAGLKYEKTGLVLNNESINDYSISLGMGLPLNYFSSNLNLGLELGQRGTTNANLVQENYINVFVSISLNDRWFVKRKYD</sequence>
<accession>A0ABX8V974</accession>
<name>A0ABX8V974_9FLAO</name>
<organism evidence="2 3">
    <name type="scientific">Flavobacterium litorale</name>
    <dbReference type="NCBI Taxonomy" id="2856519"/>
    <lineage>
        <taxon>Bacteria</taxon>
        <taxon>Pseudomonadati</taxon>
        <taxon>Bacteroidota</taxon>
        <taxon>Flavobacteriia</taxon>
        <taxon>Flavobacteriales</taxon>
        <taxon>Flavobacteriaceae</taxon>
        <taxon>Flavobacterium</taxon>
    </lineage>
</organism>
<keyword evidence="1" id="KW-0732">Signal</keyword>